<feature type="transmembrane region" description="Helical" evidence="1">
    <location>
        <begin position="15"/>
        <end position="34"/>
    </location>
</feature>
<keyword evidence="1" id="KW-0472">Membrane</keyword>
<name>A0A1G7GTP1_9BACL</name>
<proteinExistence type="predicted"/>
<keyword evidence="1" id="KW-0812">Transmembrane</keyword>
<keyword evidence="1" id="KW-1133">Transmembrane helix</keyword>
<reference evidence="2 3" key="1">
    <citation type="submission" date="2016-10" db="EMBL/GenBank/DDBJ databases">
        <authorList>
            <person name="de Groot N.N."/>
        </authorList>
    </citation>
    <scope>NUCLEOTIDE SEQUENCE [LARGE SCALE GENOMIC DNA]</scope>
    <source>
        <strain evidence="2 3">CGMCC 1.6762</strain>
    </source>
</reference>
<evidence type="ECO:0000313" key="3">
    <source>
        <dbReference type="Proteomes" id="UP000198823"/>
    </source>
</evidence>
<accession>A0A1G7GTP1</accession>
<evidence type="ECO:0000313" key="2">
    <source>
        <dbReference type="EMBL" id="SDE91413.1"/>
    </source>
</evidence>
<dbReference type="AlphaFoldDB" id="A0A1G7GTP1"/>
<dbReference type="Proteomes" id="UP000198823">
    <property type="component" value="Unassembled WGS sequence"/>
</dbReference>
<evidence type="ECO:0000256" key="1">
    <source>
        <dbReference type="SAM" id="Phobius"/>
    </source>
</evidence>
<protein>
    <submittedName>
        <fullName evidence="2">Uncharacterized protein</fullName>
    </submittedName>
</protein>
<organism evidence="2 3">
    <name type="scientific">Bhargavaea beijingensis</name>
    <dbReference type="NCBI Taxonomy" id="426756"/>
    <lineage>
        <taxon>Bacteria</taxon>
        <taxon>Bacillati</taxon>
        <taxon>Bacillota</taxon>
        <taxon>Bacilli</taxon>
        <taxon>Bacillales</taxon>
        <taxon>Caryophanaceae</taxon>
        <taxon>Bhargavaea</taxon>
    </lineage>
</organism>
<sequence length="47" mass="5439">MNNRWLQKIHSLSKSGFPVNVILTLASINLYISYFSEQNRQKIPAAF</sequence>
<gene>
    <name evidence="2" type="ORF">SAMN04488126_12920</name>
</gene>
<dbReference type="EMBL" id="FNAR01000029">
    <property type="protein sequence ID" value="SDE91413.1"/>
    <property type="molecule type" value="Genomic_DNA"/>
</dbReference>
<dbReference type="STRING" id="426756.SAMN04488126_12920"/>